<organism evidence="2 3">
    <name type="scientific">Phytophthora aleatoria</name>
    <dbReference type="NCBI Taxonomy" id="2496075"/>
    <lineage>
        <taxon>Eukaryota</taxon>
        <taxon>Sar</taxon>
        <taxon>Stramenopiles</taxon>
        <taxon>Oomycota</taxon>
        <taxon>Peronosporomycetes</taxon>
        <taxon>Peronosporales</taxon>
        <taxon>Peronosporaceae</taxon>
        <taxon>Phytophthora</taxon>
    </lineage>
</organism>
<evidence type="ECO:0000256" key="1">
    <source>
        <dbReference type="SAM" id="Phobius"/>
    </source>
</evidence>
<reference evidence="2" key="1">
    <citation type="submission" date="2021-01" db="EMBL/GenBank/DDBJ databases">
        <title>Phytophthora aleatoria, a newly-described species from Pinus radiata is distinct from Phytophthora cactorum isolates based on comparative genomics.</title>
        <authorList>
            <person name="Mcdougal R."/>
            <person name="Panda P."/>
            <person name="Williams N."/>
            <person name="Studholme D.J."/>
        </authorList>
    </citation>
    <scope>NUCLEOTIDE SEQUENCE</scope>
    <source>
        <strain evidence="2">NZFS 4037</strain>
    </source>
</reference>
<protein>
    <submittedName>
        <fullName evidence="2">Uncharacterized protein</fullName>
    </submittedName>
</protein>
<accession>A0A8J5I9R0</accession>
<feature type="transmembrane region" description="Helical" evidence="1">
    <location>
        <begin position="106"/>
        <end position="127"/>
    </location>
</feature>
<keyword evidence="1" id="KW-0812">Transmembrane</keyword>
<evidence type="ECO:0000313" key="3">
    <source>
        <dbReference type="Proteomes" id="UP000709295"/>
    </source>
</evidence>
<dbReference type="AlphaFoldDB" id="A0A8J5I9R0"/>
<evidence type="ECO:0000313" key="2">
    <source>
        <dbReference type="EMBL" id="KAG6947169.1"/>
    </source>
</evidence>
<dbReference type="Proteomes" id="UP000709295">
    <property type="component" value="Unassembled WGS sequence"/>
</dbReference>
<dbReference type="EMBL" id="JAENGY010001748">
    <property type="protein sequence ID" value="KAG6947169.1"/>
    <property type="molecule type" value="Genomic_DNA"/>
</dbReference>
<keyword evidence="1" id="KW-0472">Membrane</keyword>
<comment type="caution">
    <text evidence="2">The sequence shown here is derived from an EMBL/GenBank/DDBJ whole genome shotgun (WGS) entry which is preliminary data.</text>
</comment>
<proteinExistence type="predicted"/>
<sequence>MLNKIPSAFVNSCLVLSEYLEAFVPVLYAIYTVAMVHLPSAKYHTELSGITADNVGGEIQTILVYALLELLSIALASMMHRGCVVRSLHHLAFVLETHMSLIQGKLMAWVLLTLGTRIVHFGTWIGIWL</sequence>
<gene>
    <name evidence="2" type="ORF">JG688_00015657</name>
</gene>
<keyword evidence="3" id="KW-1185">Reference proteome</keyword>
<keyword evidence="1" id="KW-1133">Transmembrane helix</keyword>
<feature type="transmembrane region" description="Helical" evidence="1">
    <location>
        <begin position="59"/>
        <end position="79"/>
    </location>
</feature>
<feature type="transmembrane region" description="Helical" evidence="1">
    <location>
        <begin position="20"/>
        <end position="39"/>
    </location>
</feature>
<name>A0A8J5I9R0_9STRA</name>